<dbReference type="SUPFAM" id="SSF52047">
    <property type="entry name" value="RNI-like"/>
    <property type="match status" value="1"/>
</dbReference>
<name>A0A7U2HYE8_PHANO</name>
<protein>
    <recommendedName>
        <fullName evidence="1">F-box domain-containing protein</fullName>
    </recommendedName>
</protein>
<evidence type="ECO:0000313" key="3">
    <source>
        <dbReference type="Proteomes" id="UP000663193"/>
    </source>
</evidence>
<dbReference type="Proteomes" id="UP000663193">
    <property type="component" value="Chromosome 6"/>
</dbReference>
<dbReference type="SUPFAM" id="SSF81383">
    <property type="entry name" value="F-box domain"/>
    <property type="match status" value="1"/>
</dbReference>
<dbReference type="VEuPathDB" id="FungiDB:JI435_014400"/>
<dbReference type="EMBL" id="CP069028">
    <property type="protein sequence ID" value="QRC96525.1"/>
    <property type="molecule type" value="Genomic_DNA"/>
</dbReference>
<dbReference type="InterPro" id="IPR036047">
    <property type="entry name" value="F-box-like_dom_sf"/>
</dbReference>
<evidence type="ECO:0000313" key="2">
    <source>
        <dbReference type="EMBL" id="QRC96525.1"/>
    </source>
</evidence>
<proteinExistence type="predicted"/>
<reference evidence="3" key="1">
    <citation type="journal article" date="2021" name="BMC Genomics">
        <title>Chromosome-level genome assembly and manually-curated proteome of model necrotroph Parastagonospora nodorum Sn15 reveals a genome-wide trove of candidate effector homologs, and redundancy of virulence-related functions within an accessory chromosome.</title>
        <authorList>
            <person name="Bertazzoni S."/>
            <person name="Jones D.A.B."/>
            <person name="Phan H.T."/>
            <person name="Tan K.-C."/>
            <person name="Hane J.K."/>
        </authorList>
    </citation>
    <scope>NUCLEOTIDE SEQUENCE [LARGE SCALE GENOMIC DNA]</scope>
    <source>
        <strain evidence="3">SN15 / ATCC MYA-4574 / FGSC 10173)</strain>
    </source>
</reference>
<organism evidence="2 3">
    <name type="scientific">Phaeosphaeria nodorum (strain SN15 / ATCC MYA-4574 / FGSC 10173)</name>
    <name type="common">Glume blotch fungus</name>
    <name type="synonym">Parastagonospora nodorum</name>
    <dbReference type="NCBI Taxonomy" id="321614"/>
    <lineage>
        <taxon>Eukaryota</taxon>
        <taxon>Fungi</taxon>
        <taxon>Dikarya</taxon>
        <taxon>Ascomycota</taxon>
        <taxon>Pezizomycotina</taxon>
        <taxon>Dothideomycetes</taxon>
        <taxon>Pleosporomycetidae</taxon>
        <taxon>Pleosporales</taxon>
        <taxon>Pleosporineae</taxon>
        <taxon>Phaeosphaeriaceae</taxon>
        <taxon>Parastagonospora</taxon>
    </lineage>
</organism>
<dbReference type="PROSITE" id="PS50181">
    <property type="entry name" value="FBOX"/>
    <property type="match status" value="1"/>
</dbReference>
<sequence>MKQHLVCSQPPKLYQSLFAQSYARRLILPPNRMPNISFAGAKKRKTRHSGYIFRMSRQEPGSTQLALASSGLLSLVDELLLNIIDHIDNRRALCHLASTCTRFQGLVEPYIWRDLLVLTGSHARHITQALDSRDERVDYIRSLSIRYKVEYKEGIEELNHHIALMSRLKHLMLESPCPNNSEWRNGLFFDGYSRIDFTNLLASAVYPRAGLPLSMPMLQSLTLHAHGIGDQKFILGRAKAMFLSPTLRKITLSCLNFEADMDDDMVAKNQNTTPLQSLTLVECNVDVKFLDIILSLPKALKELSIEERLHVFDECKPSVDWEKRTSSPLFLTALQRQADSLQRLTHIGGLLDYIPTRVNDPEGPAKLRSLTSLEHLELGFESHLNYHLRHNGFPPSLKSLKFLDAALSISAGHDIRSMAAVAFRTITSIVTDCLPATTPPGFTIHLHFSDHSIFRLFVIAHPEEQNRLLSSLFLDRPAIYKIASILKSYNGRFLISRENFPSGTAYIPPYMYGEEEPMEEWMYDSDDYWRFIGIDYQVMDDEELRAQLKGQKRLRICTGCMARGLTVDQCKSLGVGSACQPCMRAHMVCRWDDIIGEEEAEAAEEAGLQQILH</sequence>
<keyword evidence="3" id="KW-1185">Reference proteome</keyword>
<dbReference type="InterPro" id="IPR001810">
    <property type="entry name" value="F-box_dom"/>
</dbReference>
<evidence type="ECO:0000259" key="1">
    <source>
        <dbReference type="PROSITE" id="PS50181"/>
    </source>
</evidence>
<feature type="domain" description="F-box" evidence="1">
    <location>
        <begin position="69"/>
        <end position="115"/>
    </location>
</feature>
<accession>A0A7U2HYE8</accession>
<dbReference type="OrthoDB" id="2522477at2759"/>
<dbReference type="AlphaFoldDB" id="A0A7U2HYE8"/>
<gene>
    <name evidence="2" type="ORF">JI435_014400</name>
</gene>